<dbReference type="EMBL" id="CP133614">
    <property type="protein sequence ID" value="WMV19437.1"/>
    <property type="molecule type" value="Genomic_DNA"/>
</dbReference>
<protein>
    <submittedName>
        <fullName evidence="2">Uncharacterized protein</fullName>
    </submittedName>
</protein>
<dbReference type="AlphaFoldDB" id="A0AAF0Q9E7"/>
<evidence type="ECO:0000313" key="3">
    <source>
        <dbReference type="Proteomes" id="UP001234989"/>
    </source>
</evidence>
<keyword evidence="1" id="KW-1133">Transmembrane helix</keyword>
<evidence type="ECO:0000256" key="1">
    <source>
        <dbReference type="SAM" id="Phobius"/>
    </source>
</evidence>
<dbReference type="Proteomes" id="UP001234989">
    <property type="component" value="Chromosome 3"/>
</dbReference>
<feature type="transmembrane region" description="Helical" evidence="1">
    <location>
        <begin position="75"/>
        <end position="95"/>
    </location>
</feature>
<name>A0AAF0Q9E7_SOLVR</name>
<reference evidence="2" key="1">
    <citation type="submission" date="2023-08" db="EMBL/GenBank/DDBJ databases">
        <title>A de novo genome assembly of Solanum verrucosum Schlechtendal, a Mexican diploid species geographically isolated from the other diploid A-genome species in potato relatives.</title>
        <authorList>
            <person name="Hosaka K."/>
        </authorList>
    </citation>
    <scope>NUCLEOTIDE SEQUENCE</scope>
    <source>
        <tissue evidence="2">Young leaves</tissue>
    </source>
</reference>
<keyword evidence="1" id="KW-0812">Transmembrane</keyword>
<evidence type="ECO:0000313" key="2">
    <source>
        <dbReference type="EMBL" id="WMV19437.1"/>
    </source>
</evidence>
<keyword evidence="3" id="KW-1185">Reference proteome</keyword>
<feature type="transmembrane region" description="Helical" evidence="1">
    <location>
        <begin position="115"/>
        <end position="132"/>
    </location>
</feature>
<accession>A0AAF0Q9E7</accession>
<sequence>MVLLCGTSRRCADCSLSPLTDLFLQGLVHWNKRRRAARSQDKDERGVEITPPGCEGRNKVGCMSFIQVEEEDARVSWSGFGLVLAGCDFLGYWLVSGFTFRIAGLRRNKVYRGRVTWVLFDVVLYVCTLWVFELELGIRVNLGWVKGKDYGSFSIADWAADNECEGVGCCT</sequence>
<keyword evidence="1" id="KW-0472">Membrane</keyword>
<gene>
    <name evidence="2" type="ORF">MTR67_012822</name>
</gene>
<organism evidence="2 3">
    <name type="scientific">Solanum verrucosum</name>
    <dbReference type="NCBI Taxonomy" id="315347"/>
    <lineage>
        <taxon>Eukaryota</taxon>
        <taxon>Viridiplantae</taxon>
        <taxon>Streptophyta</taxon>
        <taxon>Embryophyta</taxon>
        <taxon>Tracheophyta</taxon>
        <taxon>Spermatophyta</taxon>
        <taxon>Magnoliopsida</taxon>
        <taxon>eudicotyledons</taxon>
        <taxon>Gunneridae</taxon>
        <taxon>Pentapetalae</taxon>
        <taxon>asterids</taxon>
        <taxon>lamiids</taxon>
        <taxon>Solanales</taxon>
        <taxon>Solanaceae</taxon>
        <taxon>Solanoideae</taxon>
        <taxon>Solaneae</taxon>
        <taxon>Solanum</taxon>
    </lineage>
</organism>
<proteinExistence type="predicted"/>